<dbReference type="Pfam" id="PF00664">
    <property type="entry name" value="ABC_membrane"/>
    <property type="match status" value="1"/>
</dbReference>
<evidence type="ECO:0000313" key="16">
    <source>
        <dbReference type="EMBL" id="SPD63636.1"/>
    </source>
</evidence>
<evidence type="ECO:0000256" key="6">
    <source>
        <dbReference type="ARBA" id="ARBA00022741"/>
    </source>
</evidence>
<evidence type="ECO:0000259" key="15">
    <source>
        <dbReference type="PROSITE" id="PS50929"/>
    </source>
</evidence>
<dbReference type="Gene3D" id="3.40.50.300">
    <property type="entry name" value="P-loop containing nucleotide triphosphate hydrolases"/>
    <property type="match status" value="1"/>
</dbReference>
<gene>
    <name evidence="16" type="ORF">CBM2636_10652</name>
</gene>
<proteinExistence type="predicted"/>
<keyword evidence="2" id="KW-0813">Transport</keyword>
<dbReference type="Gene3D" id="3.30.565.10">
    <property type="entry name" value="Histidine kinase-like ATPase, C-terminal domain"/>
    <property type="match status" value="1"/>
</dbReference>
<dbReference type="InterPro" id="IPR011527">
    <property type="entry name" value="ABC1_TM_dom"/>
</dbReference>
<feature type="transmembrane region" description="Helical" evidence="12">
    <location>
        <begin position="161"/>
        <end position="187"/>
    </location>
</feature>
<dbReference type="PROSITE" id="PS50929">
    <property type="entry name" value="ABC_TM1F"/>
    <property type="match status" value="1"/>
</dbReference>
<protein>
    <submittedName>
        <fullName evidence="16">Response regulator receiver protein</fullName>
    </submittedName>
</protein>
<evidence type="ECO:0000256" key="9">
    <source>
        <dbReference type="ARBA" id="ARBA00023136"/>
    </source>
</evidence>
<dbReference type="InterPro" id="IPR017871">
    <property type="entry name" value="ABC_transporter-like_CS"/>
</dbReference>
<keyword evidence="7" id="KW-0067">ATP-binding</keyword>
<dbReference type="SUPFAM" id="SSF52540">
    <property type="entry name" value="P-loop containing nucleoside triphosphate hydrolases"/>
    <property type="match status" value="1"/>
</dbReference>
<dbReference type="InterPro" id="IPR027417">
    <property type="entry name" value="P-loop_NTPase"/>
</dbReference>
<dbReference type="SUPFAM" id="SSF52172">
    <property type="entry name" value="CheY-like"/>
    <property type="match status" value="1"/>
</dbReference>
<evidence type="ECO:0000256" key="10">
    <source>
        <dbReference type="PROSITE-ProRule" id="PRU00169"/>
    </source>
</evidence>
<feature type="domain" description="ABC transporter" evidence="14">
    <location>
        <begin position="374"/>
        <end position="608"/>
    </location>
</feature>
<dbReference type="InterPro" id="IPR011006">
    <property type="entry name" value="CheY-like_superfamily"/>
</dbReference>
<dbReference type="Pfam" id="PF00005">
    <property type="entry name" value="ABC_tran"/>
    <property type="match status" value="1"/>
</dbReference>
<dbReference type="AlphaFoldDB" id="A0A9Q7US32"/>
<dbReference type="InterPro" id="IPR003593">
    <property type="entry name" value="AAA+_ATPase"/>
</dbReference>
<evidence type="ECO:0000256" key="8">
    <source>
        <dbReference type="ARBA" id="ARBA00022989"/>
    </source>
</evidence>
<feature type="transmembrane region" description="Helical" evidence="12">
    <location>
        <begin position="273"/>
        <end position="297"/>
    </location>
</feature>
<dbReference type="SMART" id="SM00448">
    <property type="entry name" value="REC"/>
    <property type="match status" value="1"/>
</dbReference>
<dbReference type="SUPFAM" id="SSF90123">
    <property type="entry name" value="ABC transporter transmembrane region"/>
    <property type="match status" value="1"/>
</dbReference>
<evidence type="ECO:0000256" key="11">
    <source>
        <dbReference type="SAM" id="MobiDB-lite"/>
    </source>
</evidence>
<dbReference type="PANTHER" id="PTHR24221:SF654">
    <property type="entry name" value="ATP-BINDING CASSETTE SUB-FAMILY B MEMBER 6"/>
    <property type="match status" value="1"/>
</dbReference>
<evidence type="ECO:0000256" key="2">
    <source>
        <dbReference type="ARBA" id="ARBA00022448"/>
    </source>
</evidence>
<keyword evidence="9 12" id="KW-0472">Membrane</keyword>
<evidence type="ECO:0000256" key="7">
    <source>
        <dbReference type="ARBA" id="ARBA00022840"/>
    </source>
</evidence>
<feature type="domain" description="ABC transmembrane type-1" evidence="15">
    <location>
        <begin position="45"/>
        <end position="337"/>
    </location>
</feature>
<dbReference type="PROSITE" id="PS50893">
    <property type="entry name" value="ABC_TRANSPORTER_2"/>
    <property type="match status" value="1"/>
</dbReference>
<evidence type="ECO:0000256" key="3">
    <source>
        <dbReference type="ARBA" id="ARBA00022475"/>
    </source>
</evidence>
<keyword evidence="5 12" id="KW-0812">Transmembrane</keyword>
<evidence type="ECO:0000313" key="17">
    <source>
        <dbReference type="Proteomes" id="UP000254259"/>
    </source>
</evidence>
<dbReference type="InterPro" id="IPR036890">
    <property type="entry name" value="HATPase_C_sf"/>
</dbReference>
<evidence type="ECO:0000256" key="12">
    <source>
        <dbReference type="SAM" id="Phobius"/>
    </source>
</evidence>
<dbReference type="Proteomes" id="UP000254259">
    <property type="component" value="Chromosome CBM2636"/>
</dbReference>
<evidence type="ECO:0000259" key="14">
    <source>
        <dbReference type="PROSITE" id="PS50893"/>
    </source>
</evidence>
<feature type="transmembrane region" description="Helical" evidence="12">
    <location>
        <begin position="82"/>
        <end position="103"/>
    </location>
</feature>
<dbReference type="Gene3D" id="1.20.1560.10">
    <property type="entry name" value="ABC transporter type 1, transmembrane domain"/>
    <property type="match status" value="1"/>
</dbReference>
<dbReference type="GO" id="GO:0005524">
    <property type="term" value="F:ATP binding"/>
    <property type="evidence" value="ECO:0007669"/>
    <property type="project" value="UniProtKB-KW"/>
</dbReference>
<feature type="region of interest" description="Disordered" evidence="11">
    <location>
        <begin position="751"/>
        <end position="772"/>
    </location>
</feature>
<accession>A0A9Q7US32</accession>
<keyword evidence="8 12" id="KW-1133">Transmembrane helix</keyword>
<keyword evidence="10" id="KW-0597">Phosphoprotein</keyword>
<keyword evidence="3" id="KW-1003">Cell membrane</keyword>
<comment type="subcellular location">
    <subcellularLocation>
        <location evidence="1">Cell membrane</location>
        <topology evidence="1">Multi-pass membrane protein</topology>
    </subcellularLocation>
</comment>
<dbReference type="InterPro" id="IPR003439">
    <property type="entry name" value="ABC_transporter-like_ATP-bd"/>
</dbReference>
<dbReference type="CDD" id="cd18582">
    <property type="entry name" value="ABC_6TM_ATM1_ABCB7"/>
    <property type="match status" value="1"/>
</dbReference>
<dbReference type="PANTHER" id="PTHR24221">
    <property type="entry name" value="ATP-BINDING CASSETTE SUB-FAMILY B"/>
    <property type="match status" value="1"/>
</dbReference>
<dbReference type="InterPro" id="IPR001789">
    <property type="entry name" value="Sig_transdc_resp-reg_receiver"/>
</dbReference>
<reference evidence="16 17" key="1">
    <citation type="submission" date="2018-01" db="EMBL/GenBank/DDBJ databases">
        <authorList>
            <person name="Clerissi C."/>
        </authorList>
    </citation>
    <scope>NUCLEOTIDE SEQUENCE [LARGE SCALE GENOMIC DNA]</scope>
    <source>
        <strain evidence="16">Cupriavidus taiwanensis SWF 66322</strain>
    </source>
</reference>
<keyword evidence="4" id="KW-0997">Cell inner membrane</keyword>
<dbReference type="PROSITE" id="PS50110">
    <property type="entry name" value="RESPONSE_REGULATORY"/>
    <property type="match status" value="1"/>
</dbReference>
<feature type="domain" description="Response regulatory" evidence="13">
    <location>
        <begin position="780"/>
        <end position="906"/>
    </location>
</feature>
<dbReference type="GO" id="GO:0005886">
    <property type="term" value="C:plasma membrane"/>
    <property type="evidence" value="ECO:0007669"/>
    <property type="project" value="UniProtKB-SubCell"/>
</dbReference>
<dbReference type="Gene3D" id="3.40.50.2300">
    <property type="match status" value="1"/>
</dbReference>
<dbReference type="InterPro" id="IPR036640">
    <property type="entry name" value="ABC1_TM_sf"/>
</dbReference>
<dbReference type="FunFam" id="3.40.50.300:FF:000287">
    <property type="entry name" value="Multidrug ABC transporter ATP-binding protein"/>
    <property type="match status" value="1"/>
</dbReference>
<keyword evidence="6" id="KW-0547">Nucleotide-binding</keyword>
<dbReference type="GO" id="GO:0000160">
    <property type="term" value="P:phosphorelay signal transduction system"/>
    <property type="evidence" value="ECO:0007669"/>
    <property type="project" value="InterPro"/>
</dbReference>
<dbReference type="SMART" id="SM00382">
    <property type="entry name" value="AAA"/>
    <property type="match status" value="1"/>
</dbReference>
<evidence type="ECO:0000256" key="4">
    <source>
        <dbReference type="ARBA" id="ARBA00022519"/>
    </source>
</evidence>
<feature type="modified residue" description="4-aspartylphosphate" evidence="10">
    <location>
        <position position="833"/>
    </location>
</feature>
<dbReference type="GO" id="GO:0140359">
    <property type="term" value="F:ABC-type transporter activity"/>
    <property type="evidence" value="ECO:0007669"/>
    <property type="project" value="InterPro"/>
</dbReference>
<dbReference type="InterPro" id="IPR039421">
    <property type="entry name" value="Type_1_exporter"/>
</dbReference>
<feature type="transmembrane region" description="Helical" evidence="12">
    <location>
        <begin position="193"/>
        <end position="212"/>
    </location>
</feature>
<dbReference type="Pfam" id="PF00072">
    <property type="entry name" value="Response_reg"/>
    <property type="match status" value="1"/>
</dbReference>
<sequence length="916" mass="100220">MRALPCRTERLTPEPRMPQTNRPASRRRIAAELFRAIWRFRARVLVAVSLLLLAKACAVAVPLMLKLVVDEVTPAAAGTDAARLGLVAMPVFLVLAYAILRLLGNAFSELRDVVFAYVTQSTVAGFMERAFAHLHALGARFHAQRATGSVIRDLEKGTAAIGFLLGVAVFTIVPTLMEIVSVLAIMIGAYGAAFAAIILGVFVLYAGFTYVFTQRRMRVQRQVNAVEATTNSKVVDSLLNYDTVKFFARESFETRRLSEMLQRWIGISVENQYALSALHIGQSVCIAVGVGAVMLLATQRVIQGSLSVGDLVLINAYIIQVVLPLNTLGFIFRESNDAMTNVERLFALLDAHGKPGEDSDAPAARPLRVSRGEIVFDRVNFSYDPSHQTLWDVSFRAGAGQTVAVVGGSGSGKSTLARLLFRLYQPDSGSISIDGQDLRLVTQRSLRELIGIVPQDTILFNDTIAYNIGYGREGATRADIVAAARAAQLDAFIDRLPDGYETQVGERGVRLSGGERQRVAIARAMLKRPPIVVFDEATSALDTRSERAIQQELSAVARGRTALIIAHRLSTIVDADRILVMEHGRIVEDGNHATLLERGGIYTQMWQLQQQQRELERAERRLALQPVRLEILLASVVDGLRELIAERHVNLFTVQSESELRVTGDPGVLQKAIWELCQHMIATIEPGGRLELRLERLDGQAGLRLSATPGDLPLPDVQGLHEWLAEHGVTLTADGPAHAYQLLMPMRAVQEAEPRRAPDATPHAGPAPEAPDAQALKGLRVLLLDDDEPTREVLSASLEDYGAHAIAQQRGDDVIALLAGTHPGQWPQVLLCDLALDEEDGYTVLRRVRRLEAQMQVPLGKRMTAIALSGHAEPQDRMRALMAGFQLHLSKPVRVGELVAAIRSLAVRSAQDAQEA</sequence>
<dbReference type="PROSITE" id="PS00211">
    <property type="entry name" value="ABC_TRANSPORTER_1"/>
    <property type="match status" value="1"/>
</dbReference>
<dbReference type="EMBL" id="LT984813">
    <property type="protein sequence ID" value="SPD63636.1"/>
    <property type="molecule type" value="Genomic_DNA"/>
</dbReference>
<organism evidence="16 17">
    <name type="scientific">Cupriavidus taiwanensis</name>
    <dbReference type="NCBI Taxonomy" id="164546"/>
    <lineage>
        <taxon>Bacteria</taxon>
        <taxon>Pseudomonadati</taxon>
        <taxon>Pseudomonadota</taxon>
        <taxon>Betaproteobacteria</taxon>
        <taxon>Burkholderiales</taxon>
        <taxon>Burkholderiaceae</taxon>
        <taxon>Cupriavidus</taxon>
    </lineage>
</organism>
<evidence type="ECO:0000256" key="5">
    <source>
        <dbReference type="ARBA" id="ARBA00022692"/>
    </source>
</evidence>
<feature type="region of interest" description="Disordered" evidence="11">
    <location>
        <begin position="1"/>
        <end position="23"/>
    </location>
</feature>
<evidence type="ECO:0000256" key="1">
    <source>
        <dbReference type="ARBA" id="ARBA00004651"/>
    </source>
</evidence>
<dbReference type="GO" id="GO:0016887">
    <property type="term" value="F:ATP hydrolysis activity"/>
    <property type="evidence" value="ECO:0007669"/>
    <property type="project" value="InterPro"/>
</dbReference>
<evidence type="ECO:0000259" key="13">
    <source>
        <dbReference type="PROSITE" id="PS50110"/>
    </source>
</evidence>
<name>A0A9Q7US32_9BURK</name>